<evidence type="ECO:0000256" key="1">
    <source>
        <dbReference type="SAM" id="Phobius"/>
    </source>
</evidence>
<feature type="transmembrane region" description="Helical" evidence="1">
    <location>
        <begin position="152"/>
        <end position="174"/>
    </location>
</feature>
<name>A0A7W3J0P0_9ACTN</name>
<comment type="caution">
    <text evidence="2">The sequence shown here is derived from an EMBL/GenBank/DDBJ whole genome shotgun (WGS) entry which is preliminary data.</text>
</comment>
<keyword evidence="3" id="KW-1185">Reference proteome</keyword>
<dbReference type="EMBL" id="JACGXA010000001">
    <property type="protein sequence ID" value="MBA8804034.1"/>
    <property type="molecule type" value="Genomic_DNA"/>
</dbReference>
<feature type="transmembrane region" description="Helical" evidence="1">
    <location>
        <begin position="56"/>
        <end position="78"/>
    </location>
</feature>
<evidence type="ECO:0000313" key="3">
    <source>
        <dbReference type="Proteomes" id="UP000580910"/>
    </source>
</evidence>
<evidence type="ECO:0000313" key="2">
    <source>
        <dbReference type="EMBL" id="MBA8804034.1"/>
    </source>
</evidence>
<feature type="transmembrane region" description="Helical" evidence="1">
    <location>
        <begin position="31"/>
        <end position="49"/>
    </location>
</feature>
<keyword evidence="1" id="KW-0812">Transmembrane</keyword>
<gene>
    <name evidence="2" type="ORF">FB382_002325</name>
</gene>
<feature type="transmembrane region" description="Helical" evidence="1">
    <location>
        <begin position="111"/>
        <end position="131"/>
    </location>
</feature>
<organism evidence="2 3">
    <name type="scientific">Nocardioides ginsengisegetis</name>
    <dbReference type="NCBI Taxonomy" id="661491"/>
    <lineage>
        <taxon>Bacteria</taxon>
        <taxon>Bacillati</taxon>
        <taxon>Actinomycetota</taxon>
        <taxon>Actinomycetes</taxon>
        <taxon>Propionibacteriales</taxon>
        <taxon>Nocardioidaceae</taxon>
        <taxon>Nocardioides</taxon>
    </lineage>
</organism>
<accession>A0A7W3J0P0</accession>
<sequence length="176" mass="18037">MFLLLLTLTLVAAGLAWLRRAVVVALPLTLLGLAVTAYLAAANVTDPVLNEGERALIVAVSALLAIAGGGPVTTRVFALVDGPRHTQDDGSVSRAGEVLRGGTWIGALERAAVFASLAAGIPEGVAIVLGLKGLGRYPELRSGEVAGAAERFIIGTFTSVLWAAACAGTVRLVLWL</sequence>
<dbReference type="AlphaFoldDB" id="A0A7W3J0P0"/>
<proteinExistence type="predicted"/>
<keyword evidence="1" id="KW-1133">Transmembrane helix</keyword>
<protein>
    <submittedName>
        <fullName evidence="2">Uncharacterized protein</fullName>
    </submittedName>
</protein>
<reference evidence="2 3" key="1">
    <citation type="submission" date="2020-07" db="EMBL/GenBank/DDBJ databases">
        <title>Sequencing the genomes of 1000 actinobacteria strains.</title>
        <authorList>
            <person name="Klenk H.-P."/>
        </authorList>
    </citation>
    <scope>NUCLEOTIDE SEQUENCE [LARGE SCALE GENOMIC DNA]</scope>
    <source>
        <strain evidence="2 3">DSM 21349</strain>
    </source>
</reference>
<dbReference type="Proteomes" id="UP000580910">
    <property type="component" value="Unassembled WGS sequence"/>
</dbReference>
<keyword evidence="1" id="KW-0472">Membrane</keyword>